<keyword evidence="1" id="KW-0812">Transmembrane</keyword>
<comment type="caution">
    <text evidence="2">The sequence shown here is derived from an EMBL/GenBank/DDBJ whole genome shotgun (WGS) entry which is preliminary data.</text>
</comment>
<evidence type="ECO:0000313" key="2">
    <source>
        <dbReference type="EMBL" id="ELU41647.1"/>
    </source>
</evidence>
<protein>
    <submittedName>
        <fullName evidence="2">Uncharacterized protein</fullName>
    </submittedName>
</protein>
<dbReference type="Proteomes" id="UP000011668">
    <property type="component" value="Unassembled WGS sequence"/>
</dbReference>
<evidence type="ECO:0000313" key="3">
    <source>
        <dbReference type="Proteomes" id="UP000011668"/>
    </source>
</evidence>
<name>L8WXU3_THACA</name>
<accession>L8WXU3</accession>
<dbReference type="HOGENOM" id="CLU_1455326_0_0_1"/>
<keyword evidence="1" id="KW-1133">Transmembrane helix</keyword>
<proteinExistence type="predicted"/>
<reference evidence="2 3" key="1">
    <citation type="journal article" date="2013" name="Nat. Commun.">
        <title>The evolution and pathogenic mechanisms of the rice sheath blight pathogen.</title>
        <authorList>
            <person name="Zheng A."/>
            <person name="Lin R."/>
            <person name="Xu L."/>
            <person name="Qin P."/>
            <person name="Tang C."/>
            <person name="Ai P."/>
            <person name="Zhang D."/>
            <person name="Liu Y."/>
            <person name="Sun Z."/>
            <person name="Feng H."/>
            <person name="Wang Y."/>
            <person name="Chen Y."/>
            <person name="Liang X."/>
            <person name="Fu R."/>
            <person name="Li Q."/>
            <person name="Zhang J."/>
            <person name="Yu X."/>
            <person name="Xie Z."/>
            <person name="Ding L."/>
            <person name="Guan P."/>
            <person name="Tang J."/>
            <person name="Liang Y."/>
            <person name="Wang S."/>
            <person name="Deng Q."/>
            <person name="Li S."/>
            <person name="Zhu J."/>
            <person name="Wang L."/>
            <person name="Liu H."/>
            <person name="Li P."/>
        </authorList>
    </citation>
    <scope>NUCLEOTIDE SEQUENCE [LARGE SCALE GENOMIC DNA]</scope>
    <source>
        <strain evidence="3">AG-1 IA</strain>
    </source>
</reference>
<dbReference type="AlphaFoldDB" id="L8WXU3"/>
<sequence length="186" mass="20812">MEVLEARGLSLGVSLDGPTKIEINIQRSPETTFCPDRVIPFFHLLCLFLICSVAVLRDMNTSNFRIFFFCSGQHFPSLSPSPSSLYSHLCIHPPTCLFNSCLLTRSTLRPILPILWPSQSRHRGVGDKTYRPCTALRTSPVLARSPRQRQVTCAIIGVLLLSKSGSSERRVRLRCSNLHVCADVPF</sequence>
<organism evidence="2 3">
    <name type="scientific">Thanatephorus cucumeris (strain AG1-IA)</name>
    <name type="common">Rice sheath blight fungus</name>
    <name type="synonym">Rhizoctonia solani</name>
    <dbReference type="NCBI Taxonomy" id="983506"/>
    <lineage>
        <taxon>Eukaryota</taxon>
        <taxon>Fungi</taxon>
        <taxon>Dikarya</taxon>
        <taxon>Basidiomycota</taxon>
        <taxon>Agaricomycotina</taxon>
        <taxon>Agaricomycetes</taxon>
        <taxon>Cantharellales</taxon>
        <taxon>Ceratobasidiaceae</taxon>
        <taxon>Rhizoctonia</taxon>
        <taxon>Rhizoctonia solani AG-1</taxon>
    </lineage>
</organism>
<keyword evidence="1" id="KW-0472">Membrane</keyword>
<keyword evidence="3" id="KW-1185">Reference proteome</keyword>
<dbReference type="EMBL" id="AFRT01001006">
    <property type="protein sequence ID" value="ELU41647.1"/>
    <property type="molecule type" value="Genomic_DNA"/>
</dbReference>
<gene>
    <name evidence="2" type="ORF">AG1IA_04308</name>
</gene>
<feature type="transmembrane region" description="Helical" evidence="1">
    <location>
        <begin position="38"/>
        <end position="56"/>
    </location>
</feature>
<evidence type="ECO:0000256" key="1">
    <source>
        <dbReference type="SAM" id="Phobius"/>
    </source>
</evidence>